<name>A0ABR7PHC3_9BURK</name>
<comment type="caution">
    <text evidence="1">The sequence shown here is derived from an EMBL/GenBank/DDBJ whole genome shotgun (WGS) entry which is preliminary data.</text>
</comment>
<protein>
    <submittedName>
        <fullName evidence="1">Uncharacterized protein</fullName>
    </submittedName>
</protein>
<sequence>MASTNAARLAQHKVRLRAAGFKRLSLWVCSDLVSMLAAERRPGECTGRTLERLLLGAAAGRPEYWTDEEREARKRIDQQ</sequence>
<accession>A0ABR7PHC3</accession>
<gene>
    <name evidence="1" type="ORF">F6X42_00765</name>
</gene>
<evidence type="ECO:0000313" key="2">
    <source>
        <dbReference type="Proteomes" id="UP000736373"/>
    </source>
</evidence>
<evidence type="ECO:0000313" key="1">
    <source>
        <dbReference type="EMBL" id="MBC8745208.1"/>
    </source>
</evidence>
<proteinExistence type="predicted"/>
<dbReference type="Proteomes" id="UP000736373">
    <property type="component" value="Unassembled WGS sequence"/>
</dbReference>
<organism evidence="1 2">
    <name type="scientific">Paraburkholderia podalyriae</name>
    <dbReference type="NCBI Taxonomy" id="1938811"/>
    <lineage>
        <taxon>Bacteria</taxon>
        <taxon>Pseudomonadati</taxon>
        <taxon>Pseudomonadota</taxon>
        <taxon>Betaproteobacteria</taxon>
        <taxon>Burkholderiales</taxon>
        <taxon>Burkholderiaceae</taxon>
        <taxon>Paraburkholderia</taxon>
    </lineage>
</organism>
<dbReference type="EMBL" id="VZQQ01000001">
    <property type="protein sequence ID" value="MBC8745208.1"/>
    <property type="molecule type" value="Genomic_DNA"/>
</dbReference>
<keyword evidence="2" id="KW-1185">Reference proteome</keyword>
<reference evidence="1 2" key="1">
    <citation type="submission" date="2019-09" db="EMBL/GenBank/DDBJ databases">
        <title>Paraburkholderia podalyriae sp. nov., A South African Podalyria-associated rhizobium.</title>
        <authorList>
            <person name="Mavima L."/>
            <person name="Beukes C.W."/>
            <person name="Palmer M."/>
            <person name="De Meyer S.E."/>
            <person name="James E.K."/>
            <person name="Maluk M."/>
            <person name="Avontuur J.R."/>
            <person name="Chan W.Y."/>
            <person name="Venter S.N."/>
            <person name="Steenkamp E.T."/>
        </authorList>
    </citation>
    <scope>NUCLEOTIDE SEQUENCE [LARGE SCALE GENOMIC DNA]</scope>
    <source>
        <strain evidence="1 2">WC7.3b</strain>
    </source>
</reference>